<evidence type="ECO:0000313" key="1">
    <source>
        <dbReference type="EMBL" id="EFX02069.1"/>
    </source>
</evidence>
<dbReference type="Proteomes" id="UP000007796">
    <property type="component" value="Unassembled WGS sequence"/>
</dbReference>
<dbReference type="EMBL" id="GL629782">
    <property type="protein sequence ID" value="EFX02069.1"/>
    <property type="molecule type" value="Genomic_DNA"/>
</dbReference>
<organism evidence="2">
    <name type="scientific">Grosmannia clavigera (strain kw1407 / UAMH 11150)</name>
    <name type="common">Blue stain fungus</name>
    <name type="synonym">Graphiocladiella clavigera</name>
    <dbReference type="NCBI Taxonomy" id="655863"/>
    <lineage>
        <taxon>Eukaryota</taxon>
        <taxon>Fungi</taxon>
        <taxon>Dikarya</taxon>
        <taxon>Ascomycota</taxon>
        <taxon>Pezizomycotina</taxon>
        <taxon>Sordariomycetes</taxon>
        <taxon>Sordariomycetidae</taxon>
        <taxon>Ophiostomatales</taxon>
        <taxon>Ophiostomataceae</taxon>
        <taxon>Leptographium</taxon>
    </lineage>
</organism>
<sequence length="309" mass="34192">MSTGEWAGDQSKNAILCREHNLCAPEVGRRRAAGWPAPNLSAAVVLKLPQMAARDFGNTLTVGHLLLPSNTPANQTIPLPTMATTVQPLSSANISHSHDSSDEKGALALTESIGGNSTLVPSLDDSRYIAISPYPDHLLDLDTLDPQTRLLTRALTVFDKVRDDYATAPYADSFNLSSVIDLLRRLVAAKVPEGFRWQRAHFFVVGFRSQIPPATTYSDLDHLDVAAHREALASGGLIRYWFNNPDANGRNLATCVWRSQADARVAGRGREHQRASSAVRSLYSEWHIERYRLDIHDDVSQWEIGEWTE</sequence>
<protein>
    <submittedName>
        <fullName evidence="1">Uncharacterized protein</fullName>
    </submittedName>
</protein>
<dbReference type="GeneID" id="25975072"/>
<proteinExistence type="predicted"/>
<dbReference type="AlphaFoldDB" id="F0XJF4"/>
<dbReference type="InParanoid" id="F0XJF4"/>
<reference evidence="1 2" key="1">
    <citation type="journal article" date="2011" name="Proc. Natl. Acad. Sci. U.S.A.">
        <title>Genome and transcriptome analyses of the mountain pine beetle-fungal symbiont Grosmannia clavigera, a lodgepole pine pathogen.</title>
        <authorList>
            <person name="DiGuistini S."/>
            <person name="Wang Y."/>
            <person name="Liao N.Y."/>
            <person name="Taylor G."/>
            <person name="Tanguay P."/>
            <person name="Feau N."/>
            <person name="Henrissat B."/>
            <person name="Chan S.K."/>
            <person name="Hesse-Orce U."/>
            <person name="Alamouti S.M."/>
            <person name="Tsui C.K.M."/>
            <person name="Docking R.T."/>
            <person name="Levasseur A."/>
            <person name="Haridas S."/>
            <person name="Robertson G."/>
            <person name="Birol I."/>
            <person name="Holt R.A."/>
            <person name="Marra M.A."/>
            <person name="Hamelin R.C."/>
            <person name="Hirst M."/>
            <person name="Jones S.J.M."/>
            <person name="Bohlmann J."/>
            <person name="Breuil C."/>
        </authorList>
    </citation>
    <scope>NUCLEOTIDE SEQUENCE [LARGE SCALE GENOMIC DNA]</scope>
    <source>
        <strain evidence="2">kw1407 / UAMH 11150</strain>
    </source>
</reference>
<dbReference type="PANTHER" id="PTHR36986:SF1">
    <property type="entry name" value="UPF0643 PROTEIN PB2B2.08"/>
    <property type="match status" value="1"/>
</dbReference>
<accession>F0XJF4</accession>
<dbReference type="PANTHER" id="PTHR36986">
    <property type="entry name" value="UPF0643 PROTEIN PB2B2.08"/>
    <property type="match status" value="1"/>
</dbReference>
<name>F0XJF4_GROCL</name>
<dbReference type="HOGENOM" id="CLU_068116_2_0_1"/>
<gene>
    <name evidence="1" type="ORF">CMQ_2118</name>
</gene>
<dbReference type="RefSeq" id="XP_014171551.1">
    <property type="nucleotide sequence ID" value="XM_014316076.1"/>
</dbReference>
<keyword evidence="2" id="KW-1185">Reference proteome</keyword>
<evidence type="ECO:0000313" key="2">
    <source>
        <dbReference type="Proteomes" id="UP000007796"/>
    </source>
</evidence>
<dbReference type="OrthoDB" id="2140489at2759"/>
<dbReference type="eggNOG" id="ENOG502S1N8">
    <property type="taxonomic scope" value="Eukaryota"/>
</dbReference>